<sequence length="144" mass="16030">MIDATVSMYQKQLKDNPLKEGEQFNMVGYSYGSFLQAQSALRLADFGQVIYNLVLIGSPISDKSDLMKQLKGNKNIKNVTRYDLKGDALSNPQDMYDYLITGGLIQGGIQGDDAHHFDAARPGNQADQLMNTIVQWLQKQGVKN</sequence>
<proteinExistence type="predicted"/>
<gene>
    <name evidence="1" type="ORF">QE404_000073</name>
</gene>
<evidence type="ECO:0000313" key="2">
    <source>
        <dbReference type="Proteomes" id="UP001225072"/>
    </source>
</evidence>
<dbReference type="RefSeq" id="WP_307445177.1">
    <property type="nucleotide sequence ID" value="NZ_JAUTAL010000001.1"/>
</dbReference>
<reference evidence="1 2" key="1">
    <citation type="submission" date="2023-07" db="EMBL/GenBank/DDBJ databases">
        <title>Functional and genomic diversity of the sorghum phyllosphere microbiome.</title>
        <authorList>
            <person name="Shade A."/>
        </authorList>
    </citation>
    <scope>NUCLEOTIDE SEQUENCE [LARGE SCALE GENOMIC DNA]</scope>
    <source>
        <strain evidence="1 2">SORGH_AS_1064</strain>
    </source>
</reference>
<name>A0ABU0TDA7_9FLAO</name>
<dbReference type="Proteomes" id="UP001225072">
    <property type="component" value="Unassembled WGS sequence"/>
</dbReference>
<organism evidence="1 2">
    <name type="scientific">Chryseobacterium camelliae</name>
    <dbReference type="NCBI Taxonomy" id="1265445"/>
    <lineage>
        <taxon>Bacteria</taxon>
        <taxon>Pseudomonadati</taxon>
        <taxon>Bacteroidota</taxon>
        <taxon>Flavobacteriia</taxon>
        <taxon>Flavobacteriales</taxon>
        <taxon>Weeksellaceae</taxon>
        <taxon>Chryseobacterium group</taxon>
        <taxon>Chryseobacterium</taxon>
    </lineage>
</organism>
<evidence type="ECO:0000313" key="1">
    <source>
        <dbReference type="EMBL" id="MDQ1094926.1"/>
    </source>
</evidence>
<accession>A0ABU0TDA7</accession>
<dbReference type="InterPro" id="IPR029058">
    <property type="entry name" value="AB_hydrolase_fold"/>
</dbReference>
<dbReference type="SUPFAM" id="SSF53474">
    <property type="entry name" value="alpha/beta-Hydrolases"/>
    <property type="match status" value="1"/>
</dbReference>
<keyword evidence="2" id="KW-1185">Reference proteome</keyword>
<comment type="caution">
    <text evidence="1">The sequence shown here is derived from an EMBL/GenBank/DDBJ whole genome shotgun (WGS) entry which is preliminary data.</text>
</comment>
<protein>
    <submittedName>
        <fullName evidence="1">Pimeloyl-ACP methyl ester carboxylesterase</fullName>
    </submittedName>
</protein>
<dbReference type="EMBL" id="JAUTAL010000001">
    <property type="protein sequence ID" value="MDQ1094926.1"/>
    <property type="molecule type" value="Genomic_DNA"/>
</dbReference>